<dbReference type="EMBL" id="HBGK01033048">
    <property type="protein sequence ID" value="CAD9291661.1"/>
    <property type="molecule type" value="Transcribed_RNA"/>
</dbReference>
<evidence type="ECO:0000313" key="1">
    <source>
        <dbReference type="EMBL" id="CAD9291661.1"/>
    </source>
</evidence>
<name>A0A7S1V8P0_9STRA</name>
<organism evidence="1">
    <name type="scientific">Grammatophora oceanica</name>
    <dbReference type="NCBI Taxonomy" id="210454"/>
    <lineage>
        <taxon>Eukaryota</taxon>
        <taxon>Sar</taxon>
        <taxon>Stramenopiles</taxon>
        <taxon>Ochrophyta</taxon>
        <taxon>Bacillariophyta</taxon>
        <taxon>Fragilariophyceae</taxon>
        <taxon>Fragilariophycidae</taxon>
        <taxon>Rhabdonematales</taxon>
        <taxon>Grammatophoraceae</taxon>
        <taxon>Grammatophora</taxon>
    </lineage>
</organism>
<protein>
    <submittedName>
        <fullName evidence="1">Uncharacterized protein</fullName>
    </submittedName>
</protein>
<accession>A0A7S1V8P0</accession>
<proteinExistence type="predicted"/>
<dbReference type="AlphaFoldDB" id="A0A7S1V8P0"/>
<sequence length="147" mass="16904">MSQPLTIEHLVSFMDIDETVQQKFLSDVIAGQTWTQVSQWTSRQWSTRINRFAQTDLDSDFYKDIILCWAKWLFSMYHLHSGHRKQLALCLTEDTCAIFIAICLGAEYTTGNTFDNVLAWVELARKTTPEGPLLPILDHIAVFALHL</sequence>
<gene>
    <name evidence="1" type="ORF">GOCE00092_LOCUS17201</name>
</gene>
<reference evidence="1" key="1">
    <citation type="submission" date="2021-01" db="EMBL/GenBank/DDBJ databases">
        <authorList>
            <person name="Corre E."/>
            <person name="Pelletier E."/>
            <person name="Niang G."/>
            <person name="Scheremetjew M."/>
            <person name="Finn R."/>
            <person name="Kale V."/>
            <person name="Holt S."/>
            <person name="Cochrane G."/>
            <person name="Meng A."/>
            <person name="Brown T."/>
            <person name="Cohen L."/>
        </authorList>
    </citation>
    <scope>NUCLEOTIDE SEQUENCE</scope>
    <source>
        <strain evidence="1">CCMP 410</strain>
    </source>
</reference>